<dbReference type="RefSeq" id="WP_095062293.1">
    <property type="nucleotide sequence ID" value="NZ_FXUV02000017.1"/>
</dbReference>
<keyword evidence="3" id="KW-0235">DNA replication</keyword>
<dbReference type="Pfam" id="PF01068">
    <property type="entry name" value="DNA_ligase_A_M"/>
    <property type="match status" value="1"/>
</dbReference>
<evidence type="ECO:0000256" key="2">
    <source>
        <dbReference type="ARBA" id="ARBA00022598"/>
    </source>
</evidence>
<comment type="cofactor">
    <cofactor evidence="1">
        <name>a divalent metal cation</name>
        <dbReference type="ChEBI" id="CHEBI:60240"/>
    </cofactor>
</comment>
<protein>
    <submittedName>
        <fullName evidence="9">DNA ligase</fullName>
        <ecNumber evidence="9">6.5.1.1</ecNumber>
    </submittedName>
</protein>
<dbReference type="Proteomes" id="UP000215450">
    <property type="component" value="Unassembled WGS sequence"/>
</dbReference>
<evidence type="ECO:0000256" key="3">
    <source>
        <dbReference type="ARBA" id="ARBA00022705"/>
    </source>
</evidence>
<evidence type="ECO:0000259" key="8">
    <source>
        <dbReference type="PROSITE" id="PS50160"/>
    </source>
</evidence>
<dbReference type="EMBL" id="FXUV02000017">
    <property type="protein sequence ID" value="SNB63270.1"/>
    <property type="molecule type" value="Genomic_DNA"/>
</dbReference>
<dbReference type="Pfam" id="PF14743">
    <property type="entry name" value="DNA_ligase_OB_2"/>
    <property type="match status" value="1"/>
</dbReference>
<evidence type="ECO:0000256" key="4">
    <source>
        <dbReference type="ARBA" id="ARBA00022763"/>
    </source>
</evidence>
<evidence type="ECO:0000313" key="10">
    <source>
        <dbReference type="EMBL" id="SNB63270.1"/>
    </source>
</evidence>
<comment type="catalytic activity">
    <reaction evidence="6">
        <text>ATP + (deoxyribonucleotide)n-3'-hydroxyl + 5'-phospho-(deoxyribonucleotide)m = (deoxyribonucleotide)n+m + AMP + diphosphate.</text>
        <dbReference type="EC" id="6.5.1.1"/>
    </reaction>
</comment>
<sequence>MKPLFFALLCFATAAQATAPKIILSNHYNKQNITGWAMSEKMDGVRAYWDGKQLISRQGNVFTPPAGFTRDFPPFALDGELYAGRGTFERVSATVRSTQGNWQGIRLHVFDVPNAEGNLYQRLSLAKQHAAKHPNAQFVVVPQITVKDEAHARQFLRQIEQGGGEGVMLHNPNAPYTSGRSNDLLKLKTTHDAECTVTQHHQGKGKYADTLGAVSCKNELGEFRIGSGFKDKDRDNPPPIGSVITYKYRGFTAKGTPRFATFLRRRNEK</sequence>
<dbReference type="GO" id="GO:0006260">
    <property type="term" value="P:DNA replication"/>
    <property type="evidence" value="ECO:0007669"/>
    <property type="project" value="UniProtKB-KW"/>
</dbReference>
<keyword evidence="4" id="KW-0227">DNA damage</keyword>
<evidence type="ECO:0000256" key="7">
    <source>
        <dbReference type="SAM" id="SignalP"/>
    </source>
</evidence>
<accession>A0A238HF41</accession>
<dbReference type="AlphaFoldDB" id="A0A238HF41"/>
<evidence type="ECO:0000313" key="11">
    <source>
        <dbReference type="Proteomes" id="UP000215450"/>
    </source>
</evidence>
<dbReference type="InterPro" id="IPR012310">
    <property type="entry name" value="DNA_ligase_ATP-dep_cent"/>
</dbReference>
<organism evidence="9">
    <name type="scientific">Kingella negevensis</name>
    <dbReference type="NCBI Taxonomy" id="1522312"/>
    <lineage>
        <taxon>Bacteria</taxon>
        <taxon>Pseudomonadati</taxon>
        <taxon>Pseudomonadota</taxon>
        <taxon>Betaproteobacteria</taxon>
        <taxon>Neisseriales</taxon>
        <taxon>Neisseriaceae</taxon>
        <taxon>Kingella</taxon>
    </lineage>
</organism>
<dbReference type="STRING" id="1522312.GCA_900177895_01522"/>
<dbReference type="SUPFAM" id="SSF50249">
    <property type="entry name" value="Nucleic acid-binding proteins"/>
    <property type="match status" value="1"/>
</dbReference>
<dbReference type="EMBL" id="FXUV01000015">
    <property type="protein sequence ID" value="SMQ12131.1"/>
    <property type="molecule type" value="Genomic_DNA"/>
</dbReference>
<dbReference type="InterPro" id="IPR012340">
    <property type="entry name" value="NA-bd_OB-fold"/>
</dbReference>
<evidence type="ECO:0000256" key="5">
    <source>
        <dbReference type="ARBA" id="ARBA00023204"/>
    </source>
</evidence>
<dbReference type="Gene3D" id="2.40.50.140">
    <property type="entry name" value="Nucleic acid-binding proteins"/>
    <property type="match status" value="1"/>
</dbReference>
<dbReference type="Gene3D" id="3.30.1490.70">
    <property type="match status" value="1"/>
</dbReference>
<proteinExistence type="predicted"/>
<feature type="signal peptide" evidence="7">
    <location>
        <begin position="1"/>
        <end position="17"/>
    </location>
</feature>
<name>A0A238HF41_9NEIS</name>
<dbReference type="SUPFAM" id="SSF56091">
    <property type="entry name" value="DNA ligase/mRNA capping enzyme, catalytic domain"/>
    <property type="match status" value="1"/>
</dbReference>
<dbReference type="InterPro" id="IPR050326">
    <property type="entry name" value="NAD_dep_DNA_ligaseB"/>
</dbReference>
<dbReference type="PANTHER" id="PTHR47810">
    <property type="entry name" value="DNA LIGASE"/>
    <property type="match status" value="1"/>
</dbReference>
<reference evidence="10 11" key="2">
    <citation type="submission" date="2017-06" db="EMBL/GenBank/DDBJ databases">
        <authorList>
            <person name="Kim H.J."/>
            <person name="Triplett B.A."/>
        </authorList>
    </citation>
    <scope>NUCLEOTIDE SEQUENCE [LARGE SCALE GENOMIC DNA]</scope>
    <source>
        <strain evidence="10">Kingella_eburonensis</strain>
    </source>
</reference>
<gene>
    <name evidence="9" type="primary">ligA_1</name>
    <name evidence="10" type="ORF">KEBURONENSIS_01065</name>
    <name evidence="9" type="ORF">KEBURONENSIS_01141</name>
</gene>
<dbReference type="InterPro" id="IPR029319">
    <property type="entry name" value="DNA_ligase_OB"/>
</dbReference>
<evidence type="ECO:0000256" key="1">
    <source>
        <dbReference type="ARBA" id="ARBA00001968"/>
    </source>
</evidence>
<dbReference type="PROSITE" id="PS50160">
    <property type="entry name" value="DNA_LIGASE_A3"/>
    <property type="match status" value="1"/>
</dbReference>
<dbReference type="CDD" id="cd07896">
    <property type="entry name" value="Adenylation_kDNA_ligase_like"/>
    <property type="match status" value="1"/>
</dbReference>
<feature type="domain" description="ATP-dependent DNA ligase family profile" evidence="8">
    <location>
        <begin position="119"/>
        <end position="230"/>
    </location>
</feature>
<feature type="chain" id="PRO_5015075142" evidence="7">
    <location>
        <begin position="18"/>
        <end position="269"/>
    </location>
</feature>
<dbReference type="OrthoDB" id="9767858at2"/>
<evidence type="ECO:0000256" key="6">
    <source>
        <dbReference type="ARBA" id="ARBA00034003"/>
    </source>
</evidence>
<dbReference type="Gene3D" id="3.30.470.30">
    <property type="entry name" value="DNA ligase/mRNA capping enzyme"/>
    <property type="match status" value="1"/>
</dbReference>
<dbReference type="NCBIfam" id="NF006592">
    <property type="entry name" value="PRK09125.1"/>
    <property type="match status" value="1"/>
</dbReference>
<dbReference type="GO" id="GO:0006281">
    <property type="term" value="P:DNA repair"/>
    <property type="evidence" value="ECO:0007669"/>
    <property type="project" value="UniProtKB-KW"/>
</dbReference>
<keyword evidence="11" id="KW-1185">Reference proteome</keyword>
<evidence type="ECO:0000313" key="9">
    <source>
        <dbReference type="EMBL" id="SMQ12131.1"/>
    </source>
</evidence>
<reference evidence="9" key="1">
    <citation type="submission" date="2017-05" db="EMBL/GenBank/DDBJ databases">
        <authorList>
            <person name="Song R."/>
            <person name="Chenine A.L."/>
            <person name="Ruprecht R.M."/>
        </authorList>
    </citation>
    <scope>NUCLEOTIDE SEQUENCE</scope>
    <source>
        <strain evidence="9">Kingella_eburonensis</strain>
    </source>
</reference>
<dbReference type="GO" id="GO:0003910">
    <property type="term" value="F:DNA ligase (ATP) activity"/>
    <property type="evidence" value="ECO:0007669"/>
    <property type="project" value="UniProtKB-EC"/>
</dbReference>
<keyword evidence="2 9" id="KW-0436">Ligase</keyword>
<dbReference type="CDD" id="cd08041">
    <property type="entry name" value="OBF_kDNA_ligase_like"/>
    <property type="match status" value="1"/>
</dbReference>
<dbReference type="EC" id="6.5.1.1" evidence="9"/>
<keyword evidence="7" id="KW-0732">Signal</keyword>
<dbReference type="PANTHER" id="PTHR47810:SF1">
    <property type="entry name" value="DNA LIGASE B"/>
    <property type="match status" value="1"/>
</dbReference>
<dbReference type="GO" id="GO:0005524">
    <property type="term" value="F:ATP binding"/>
    <property type="evidence" value="ECO:0007669"/>
    <property type="project" value="InterPro"/>
</dbReference>
<keyword evidence="5" id="KW-0234">DNA repair</keyword>
<dbReference type="GO" id="GO:0006310">
    <property type="term" value="P:DNA recombination"/>
    <property type="evidence" value="ECO:0007669"/>
    <property type="project" value="InterPro"/>
</dbReference>